<organism evidence="1 2">
    <name type="scientific">Trifolium subterraneum</name>
    <name type="common">Subterranean clover</name>
    <dbReference type="NCBI Taxonomy" id="3900"/>
    <lineage>
        <taxon>Eukaryota</taxon>
        <taxon>Viridiplantae</taxon>
        <taxon>Streptophyta</taxon>
        <taxon>Embryophyta</taxon>
        <taxon>Tracheophyta</taxon>
        <taxon>Spermatophyta</taxon>
        <taxon>Magnoliopsida</taxon>
        <taxon>eudicotyledons</taxon>
        <taxon>Gunneridae</taxon>
        <taxon>Pentapetalae</taxon>
        <taxon>rosids</taxon>
        <taxon>fabids</taxon>
        <taxon>Fabales</taxon>
        <taxon>Fabaceae</taxon>
        <taxon>Papilionoideae</taxon>
        <taxon>50 kb inversion clade</taxon>
        <taxon>NPAAA clade</taxon>
        <taxon>Hologalegina</taxon>
        <taxon>IRL clade</taxon>
        <taxon>Trifolieae</taxon>
        <taxon>Trifolium</taxon>
    </lineage>
</organism>
<name>A0A2Z6NHF6_TRISU</name>
<keyword evidence="2" id="KW-1185">Reference proteome</keyword>
<gene>
    <name evidence="1" type="ORF">TSUD_275760</name>
</gene>
<dbReference type="AlphaFoldDB" id="A0A2Z6NHF6"/>
<protein>
    <submittedName>
        <fullName evidence="1">Uncharacterized protein</fullName>
    </submittedName>
</protein>
<reference evidence="2" key="1">
    <citation type="journal article" date="2017" name="Front. Plant Sci.">
        <title>Climate Clever Clovers: New Paradigm to Reduce the Environmental Footprint of Ruminants by Breeding Low Methanogenic Forages Utilizing Haplotype Variation.</title>
        <authorList>
            <person name="Kaur P."/>
            <person name="Appels R."/>
            <person name="Bayer P.E."/>
            <person name="Keeble-Gagnere G."/>
            <person name="Wang J."/>
            <person name="Hirakawa H."/>
            <person name="Shirasawa K."/>
            <person name="Vercoe P."/>
            <person name="Stefanova K."/>
            <person name="Durmic Z."/>
            <person name="Nichols P."/>
            <person name="Revell C."/>
            <person name="Isobe S.N."/>
            <person name="Edwards D."/>
            <person name="Erskine W."/>
        </authorList>
    </citation>
    <scope>NUCLEOTIDE SEQUENCE [LARGE SCALE GENOMIC DNA]</scope>
    <source>
        <strain evidence="2">cv. Daliak</strain>
    </source>
</reference>
<sequence length="157" mass="17680">MSRTKKRVSQSRIACGLFVGETSNTQLLSSPTIDSQFSNDGIFRTAENEGYRDVGDMIVECPDCKAMVWKGETTQKNSESVGCTSFEDIRTVKEHVYDTYREACGALQLLPDDRQFLDAIDELSVLGSGWNFVLKKASPPKSRFDYLSREPQNVMFN</sequence>
<accession>A0A2Z6NHF6</accession>
<evidence type="ECO:0000313" key="2">
    <source>
        <dbReference type="Proteomes" id="UP000242715"/>
    </source>
</evidence>
<dbReference type="OrthoDB" id="1751583at2759"/>
<evidence type="ECO:0000313" key="1">
    <source>
        <dbReference type="EMBL" id="GAU29157.1"/>
    </source>
</evidence>
<proteinExistence type="predicted"/>
<dbReference type="Proteomes" id="UP000242715">
    <property type="component" value="Unassembled WGS sequence"/>
</dbReference>
<dbReference type="EMBL" id="DF973389">
    <property type="protein sequence ID" value="GAU29157.1"/>
    <property type="molecule type" value="Genomic_DNA"/>
</dbReference>